<reference evidence="1" key="2">
    <citation type="submission" date="2025-09" db="UniProtKB">
        <authorList>
            <consortium name="Ensembl"/>
        </authorList>
    </citation>
    <scope>IDENTIFICATION</scope>
</reference>
<keyword evidence="2" id="KW-1185">Reference proteome</keyword>
<sequence>RGSSWHAGQWGEPVPGARLQRAMAAPGWERALRLMLCELGLALSVYALHVESSWERDPSCSKVFTSRCAGGTSPMDLGAYPAVGEVKLLGKANLQGLICVCL</sequence>
<proteinExistence type="predicted"/>
<dbReference type="Ensembl" id="ENSCPBT00000044771.1">
    <property type="protein sequence ID" value="ENSCPBP00000038186.1"/>
    <property type="gene ID" value="ENSCPBG00000026432.1"/>
</dbReference>
<protein>
    <submittedName>
        <fullName evidence="1">Uncharacterized protein</fullName>
    </submittedName>
</protein>
<accession>A0A8C3IRV8</accession>
<dbReference type="Proteomes" id="UP000694380">
    <property type="component" value="Unplaced"/>
</dbReference>
<name>A0A8C3IRV8_CHRPI</name>
<evidence type="ECO:0000313" key="2">
    <source>
        <dbReference type="Proteomes" id="UP000694380"/>
    </source>
</evidence>
<organism evidence="1 2">
    <name type="scientific">Chrysemys picta bellii</name>
    <name type="common">Western painted turtle</name>
    <name type="synonym">Emys bellii</name>
    <dbReference type="NCBI Taxonomy" id="8478"/>
    <lineage>
        <taxon>Eukaryota</taxon>
        <taxon>Metazoa</taxon>
        <taxon>Chordata</taxon>
        <taxon>Craniata</taxon>
        <taxon>Vertebrata</taxon>
        <taxon>Euteleostomi</taxon>
        <taxon>Archelosauria</taxon>
        <taxon>Testudinata</taxon>
        <taxon>Testudines</taxon>
        <taxon>Cryptodira</taxon>
        <taxon>Durocryptodira</taxon>
        <taxon>Testudinoidea</taxon>
        <taxon>Emydidae</taxon>
        <taxon>Chrysemys</taxon>
    </lineage>
</organism>
<reference evidence="1" key="1">
    <citation type="submission" date="2025-08" db="UniProtKB">
        <authorList>
            <consortium name="Ensembl"/>
        </authorList>
    </citation>
    <scope>IDENTIFICATION</scope>
</reference>
<dbReference type="AlphaFoldDB" id="A0A8C3IRV8"/>
<evidence type="ECO:0000313" key="1">
    <source>
        <dbReference type="Ensembl" id="ENSCPBP00000038186.1"/>
    </source>
</evidence>
<dbReference type="GeneTree" id="ENSGT00990000205381"/>